<dbReference type="EMBL" id="NBCO01000059">
    <property type="protein sequence ID" value="ORC83736.1"/>
    <property type="molecule type" value="Genomic_DNA"/>
</dbReference>
<reference evidence="2 3" key="1">
    <citation type="submission" date="2017-03" db="EMBL/GenBank/DDBJ databases">
        <title>An alternative strategy for trypanosome survival in the mammalian bloodstream revealed through genome and transcriptome analysis of the ubiquitous bovine parasite Trypanosoma (Megatrypanum) theileri.</title>
        <authorList>
            <person name="Kelly S."/>
            <person name="Ivens A."/>
            <person name="Mott A."/>
            <person name="O'Neill E."/>
            <person name="Emms D."/>
            <person name="Macleod O."/>
            <person name="Voorheis P."/>
            <person name="Matthews J."/>
            <person name="Matthews K."/>
            <person name="Carrington M."/>
        </authorList>
    </citation>
    <scope>NUCLEOTIDE SEQUENCE [LARGE SCALE GENOMIC DNA]</scope>
    <source>
        <strain evidence="2">Edinburgh</strain>
    </source>
</reference>
<keyword evidence="1" id="KW-0812">Transmembrane</keyword>
<feature type="transmembrane region" description="Helical" evidence="1">
    <location>
        <begin position="102"/>
        <end position="121"/>
    </location>
</feature>
<comment type="caution">
    <text evidence="2">The sequence shown here is derived from an EMBL/GenBank/DDBJ whole genome shotgun (WGS) entry which is preliminary data.</text>
</comment>
<dbReference type="Proteomes" id="UP000192257">
    <property type="component" value="Unassembled WGS sequence"/>
</dbReference>
<organism evidence="2 3">
    <name type="scientific">Trypanosoma theileri</name>
    <dbReference type="NCBI Taxonomy" id="67003"/>
    <lineage>
        <taxon>Eukaryota</taxon>
        <taxon>Discoba</taxon>
        <taxon>Euglenozoa</taxon>
        <taxon>Kinetoplastea</taxon>
        <taxon>Metakinetoplastina</taxon>
        <taxon>Trypanosomatida</taxon>
        <taxon>Trypanosomatidae</taxon>
        <taxon>Trypanosoma</taxon>
    </lineage>
</organism>
<protein>
    <submittedName>
        <fullName evidence="2">Proteophosphoglycan ppg4</fullName>
    </submittedName>
</protein>
<name>A0A1X0NG98_9TRYP</name>
<keyword evidence="1" id="KW-1133">Transmembrane helix</keyword>
<keyword evidence="3" id="KW-1185">Reference proteome</keyword>
<evidence type="ECO:0000313" key="2">
    <source>
        <dbReference type="EMBL" id="ORC83736.1"/>
    </source>
</evidence>
<dbReference type="AlphaFoldDB" id="A0A1X0NG98"/>
<dbReference type="RefSeq" id="XP_028877802.1">
    <property type="nucleotide sequence ID" value="XM_029030932.1"/>
</dbReference>
<dbReference type="GeneID" id="39990712"/>
<proteinExistence type="predicted"/>
<keyword evidence="1" id="KW-0472">Membrane</keyword>
<accession>A0A1X0NG98</accession>
<evidence type="ECO:0000313" key="3">
    <source>
        <dbReference type="Proteomes" id="UP000192257"/>
    </source>
</evidence>
<gene>
    <name evidence="2" type="ORF">TM35_000591280</name>
</gene>
<sequence>YDGSDRSLTGNLLPCSDSHEPDTNDIIPCSVNSAPSLSVPLLSSITTADPLTATPVLNTRPRLAYNSLSDTRNAELLDAVSCTPAYNESSPPSTRASSAMPLLSSFFFFFFFCSSCLYGYYSNGTAINRTP</sequence>
<dbReference type="VEuPathDB" id="TriTrypDB:TM35_000591280"/>
<feature type="non-terminal residue" evidence="2">
    <location>
        <position position="1"/>
    </location>
</feature>
<evidence type="ECO:0000256" key="1">
    <source>
        <dbReference type="SAM" id="Phobius"/>
    </source>
</evidence>